<evidence type="ECO:0000256" key="1">
    <source>
        <dbReference type="SAM" id="MobiDB-lite"/>
    </source>
</evidence>
<name>A0A813A1L2_9DINO</name>
<evidence type="ECO:0000313" key="3">
    <source>
        <dbReference type="Proteomes" id="UP000601435"/>
    </source>
</evidence>
<reference evidence="2" key="1">
    <citation type="submission" date="2021-02" db="EMBL/GenBank/DDBJ databases">
        <authorList>
            <person name="Dougan E. K."/>
            <person name="Rhodes N."/>
            <person name="Thang M."/>
            <person name="Chan C."/>
        </authorList>
    </citation>
    <scope>NUCLEOTIDE SEQUENCE</scope>
</reference>
<sequence length="312" mass="33858">MTSFRSCPVPPPRFGLPSCALCFFSSAFLCTIPALPSVTGSLYRDQSLPPTVHVAVSPDLWSSLRSSLSNDLRLLRDIGLASCPKGCTLVSVANRKISGLSEVPIAFPGEHWISVRMPPGSDRKLSAESQEVLCMWASCISNDCPIFPLALAPLLSCESFVDACAGALHAGIGGFVSLQAQLSRRELSDLFKWFPAESSPQKFVAAWELLGQLALVWCVALLIPAAHPPAHFVSRCDNSPSDSASWKGLSTARGLCDLLRTYFSCQRHLALSIHIDHDYRSEFRPANPDLTATVDGHPKRITGPNSDRLIRT</sequence>
<dbReference type="Proteomes" id="UP000601435">
    <property type="component" value="Unassembled WGS sequence"/>
</dbReference>
<keyword evidence="3" id="KW-1185">Reference proteome</keyword>
<comment type="caution">
    <text evidence="2">The sequence shown here is derived from an EMBL/GenBank/DDBJ whole genome shotgun (WGS) entry which is preliminary data.</text>
</comment>
<dbReference type="AlphaFoldDB" id="A0A813A1L2"/>
<evidence type="ECO:0000313" key="2">
    <source>
        <dbReference type="EMBL" id="CAE7844423.1"/>
    </source>
</evidence>
<proteinExistence type="predicted"/>
<protein>
    <submittedName>
        <fullName evidence="2">Uncharacterized protein</fullName>
    </submittedName>
</protein>
<dbReference type="EMBL" id="CAJNJA010051653">
    <property type="protein sequence ID" value="CAE7844423.1"/>
    <property type="molecule type" value="Genomic_DNA"/>
</dbReference>
<dbReference type="OrthoDB" id="418435at2759"/>
<accession>A0A813A1L2</accession>
<organism evidence="2 3">
    <name type="scientific">Symbiodinium necroappetens</name>
    <dbReference type="NCBI Taxonomy" id="1628268"/>
    <lineage>
        <taxon>Eukaryota</taxon>
        <taxon>Sar</taxon>
        <taxon>Alveolata</taxon>
        <taxon>Dinophyceae</taxon>
        <taxon>Suessiales</taxon>
        <taxon>Symbiodiniaceae</taxon>
        <taxon>Symbiodinium</taxon>
    </lineage>
</organism>
<gene>
    <name evidence="2" type="ORF">SNEC2469_LOCUS25876</name>
</gene>
<feature type="region of interest" description="Disordered" evidence="1">
    <location>
        <begin position="292"/>
        <end position="312"/>
    </location>
</feature>